<organism evidence="1">
    <name type="scientific">marine sediment metagenome</name>
    <dbReference type="NCBI Taxonomy" id="412755"/>
    <lineage>
        <taxon>unclassified sequences</taxon>
        <taxon>metagenomes</taxon>
        <taxon>ecological metagenomes</taxon>
    </lineage>
</organism>
<name>A0A0F8ZJ39_9ZZZZ</name>
<dbReference type="AlphaFoldDB" id="A0A0F8ZJ39"/>
<reference evidence="1" key="1">
    <citation type="journal article" date="2015" name="Nature">
        <title>Complex archaea that bridge the gap between prokaryotes and eukaryotes.</title>
        <authorList>
            <person name="Spang A."/>
            <person name="Saw J.H."/>
            <person name="Jorgensen S.L."/>
            <person name="Zaremba-Niedzwiedzka K."/>
            <person name="Martijn J."/>
            <person name="Lind A.E."/>
            <person name="van Eijk R."/>
            <person name="Schleper C."/>
            <person name="Guy L."/>
            <person name="Ettema T.J."/>
        </authorList>
    </citation>
    <scope>NUCLEOTIDE SEQUENCE</scope>
</reference>
<comment type="caution">
    <text evidence="1">The sequence shown here is derived from an EMBL/GenBank/DDBJ whole genome shotgun (WGS) entry which is preliminary data.</text>
</comment>
<protein>
    <submittedName>
        <fullName evidence="1">Uncharacterized protein</fullName>
    </submittedName>
</protein>
<sequence length="320" mass="34285">NLSAERAIVVNSEVSYALKPSGNRDIINVVDNSFFTVGRTSGLTQMVAQHRSLTTSANDHQEFVAPGVVAQVAAGPSYIRANTLIEDTGGTRAEIEMVIVTNGVSSIITDISNVAIAQNTYRVMKLETRNGFQAFFLDGVLISETTLTANDSDTTLYTGGVFCNGGGFFQTNTALIDGFVIYSGNAVVVNNVPTDHYVQIGSEVSQEDGSVVTMTFFGGIAFPLSTITLSSFDTAEPTRLSTVTALIGDVWGGDTFALSLITVDDWEKPIIADRPNPWGLLSKTTEQDDIDFLLRVKSQYAHQLGPTPTAVTLHESVISL</sequence>
<dbReference type="EMBL" id="LAZR01060090">
    <property type="protein sequence ID" value="KKK66414.1"/>
    <property type="molecule type" value="Genomic_DNA"/>
</dbReference>
<accession>A0A0F8ZJ39</accession>
<gene>
    <name evidence="1" type="ORF">LCGC14_2964340</name>
</gene>
<evidence type="ECO:0000313" key="1">
    <source>
        <dbReference type="EMBL" id="KKK66414.1"/>
    </source>
</evidence>
<feature type="non-terminal residue" evidence="1">
    <location>
        <position position="1"/>
    </location>
</feature>
<proteinExistence type="predicted"/>